<name>A0ABY1QCU0_9BACT</name>
<dbReference type="Proteomes" id="UP001158067">
    <property type="component" value="Unassembled WGS sequence"/>
</dbReference>
<proteinExistence type="predicted"/>
<reference evidence="2 3" key="1">
    <citation type="submission" date="2017-05" db="EMBL/GenBank/DDBJ databases">
        <authorList>
            <person name="Varghese N."/>
            <person name="Submissions S."/>
        </authorList>
    </citation>
    <scope>NUCLEOTIDE SEQUENCE [LARGE SCALE GENOMIC DNA]</scope>
    <source>
        <strain evidence="2 3">DSM 25457</strain>
    </source>
</reference>
<accession>A0ABY1QCU0</accession>
<comment type="caution">
    <text evidence="2">The sequence shown here is derived from an EMBL/GenBank/DDBJ whole genome shotgun (WGS) entry which is preliminary data.</text>
</comment>
<feature type="compositionally biased region" description="Acidic residues" evidence="1">
    <location>
        <begin position="490"/>
        <end position="509"/>
    </location>
</feature>
<feature type="region of interest" description="Disordered" evidence="1">
    <location>
        <begin position="337"/>
        <end position="383"/>
    </location>
</feature>
<sequence>MSSSPFEIFRRNLKPLMVLLTLLALFSFVVLPALDTYLRRGGGINADPVAASFDGVELTRGHVARTTQNHASVVRFLSELASRTMEKGGMPQTPGFQYDEQNQQIRSLGIDTNPSEEATINTLRFYSEAKKAGFELDDTAVSNWLARYVDGTMNNGEIVALLMKSTGNQLGQQHLYEQLRMHLLADLYQRGALVGLTNGQIPVVTPLGQWENFLKTNQQASVDAYGVLVSEYFDKTNESPSQSEINEVYEEGKNRINYPNDLSPAPRFRRPDSAKIEFVSADLNKFMEIEKAKITEEQLRAEYERRLAGGDFQLPVEPELGEEELAEASKQLEAAIKAASAQDKAEMEAEAAEAEAETDAGTEAAEETATEPEAEPADEDSSMNLGDASAVRLVMFQNEEAPATETPSTETVKEAVEEVATEATEAVEEAAKEATAEETPAEAEAAQEEMAAEQTEEEETSTEEAATEEPAAEEAPADTAAPEMAATESAEADASDEASDDSLDLDDEPAPTKPQTFEEVREQIANEMASQPARRALDLAVTEANKRMRRYFSERAVHESNVSVGVQTEEDAPERLDLKAMAEELGLGYGKTDELINRVTATEITPGNSFGLGANFNRRGPPFNAILFGAQMQDGSLIPPQALYSPMRTVDLEAAVTYITWKTEDVESYLPELDEVRDEVIQVIRTREARTLAKAAADELAKAASVEGQTLADVVPESQKDNLITGVGPFSWLDQVGFMETVVTNVPELDAVGEDFMRAVFSSQVGEHAVASNDPQSVFYVVTPTEFQPDAETLHEQFRQPQQRFMAQLLGNGDARNIVRGFYESVDERTGFEMNIADDE</sequence>
<evidence type="ECO:0000313" key="2">
    <source>
        <dbReference type="EMBL" id="SMP63109.1"/>
    </source>
</evidence>
<keyword evidence="3" id="KW-1185">Reference proteome</keyword>
<gene>
    <name evidence="2" type="ORF">SAMN06265222_10819</name>
</gene>
<evidence type="ECO:0000313" key="3">
    <source>
        <dbReference type="Proteomes" id="UP001158067"/>
    </source>
</evidence>
<feature type="compositionally biased region" description="Acidic residues" evidence="1">
    <location>
        <begin position="348"/>
        <end position="381"/>
    </location>
</feature>
<organism evidence="2 3">
    <name type="scientific">Neorhodopirellula lusitana</name>
    <dbReference type="NCBI Taxonomy" id="445327"/>
    <lineage>
        <taxon>Bacteria</taxon>
        <taxon>Pseudomonadati</taxon>
        <taxon>Planctomycetota</taxon>
        <taxon>Planctomycetia</taxon>
        <taxon>Pirellulales</taxon>
        <taxon>Pirellulaceae</taxon>
        <taxon>Neorhodopirellula</taxon>
    </lineage>
</organism>
<dbReference type="RefSeq" id="WP_283433401.1">
    <property type="nucleotide sequence ID" value="NZ_FXUG01000008.1"/>
</dbReference>
<evidence type="ECO:0000256" key="1">
    <source>
        <dbReference type="SAM" id="MobiDB-lite"/>
    </source>
</evidence>
<dbReference type="EMBL" id="FXUG01000008">
    <property type="protein sequence ID" value="SMP63109.1"/>
    <property type="molecule type" value="Genomic_DNA"/>
</dbReference>
<protein>
    <submittedName>
        <fullName evidence="2">Uncharacterized protein</fullName>
    </submittedName>
</protein>
<feature type="compositionally biased region" description="Acidic residues" evidence="1">
    <location>
        <begin position="417"/>
        <end position="428"/>
    </location>
</feature>
<feature type="compositionally biased region" description="Low complexity" evidence="1">
    <location>
        <begin position="477"/>
        <end position="489"/>
    </location>
</feature>
<feature type="region of interest" description="Disordered" evidence="1">
    <location>
        <begin position="400"/>
        <end position="516"/>
    </location>
</feature>
<feature type="compositionally biased region" description="Acidic residues" evidence="1">
    <location>
        <begin position="439"/>
        <end position="476"/>
    </location>
</feature>
<feature type="compositionally biased region" description="Low complexity" evidence="1">
    <location>
        <begin position="400"/>
        <end position="410"/>
    </location>
</feature>